<sequence>MKQIEKHPAPEKLLQQITEEAINALALGGPDKIGDEAPMEAGVKLIAKAWGVPRESLQASLELIERERQLLRSGSSEDALPNSELLKPYDGKMIAELLWGLFETTARLEDAQDRAAMHKLALLMAESLNLDSWIAECGLSKP</sequence>
<organism evidence="1 2">
    <name type="scientific">Flavonifractor plautii</name>
    <name type="common">Fusobacterium plautii</name>
    <dbReference type="NCBI Taxonomy" id="292800"/>
    <lineage>
        <taxon>Bacteria</taxon>
        <taxon>Bacillati</taxon>
        <taxon>Bacillota</taxon>
        <taxon>Clostridia</taxon>
        <taxon>Eubacteriales</taxon>
        <taxon>Oscillospiraceae</taxon>
        <taxon>Flavonifractor</taxon>
    </lineage>
</organism>
<dbReference type="Proteomes" id="UP000095746">
    <property type="component" value="Unassembled WGS sequence"/>
</dbReference>
<dbReference type="RefSeq" id="WP_009261467.1">
    <property type="nucleotide sequence ID" value="NZ_BAABXT010000001.1"/>
</dbReference>
<dbReference type="EMBL" id="CYZT01000215">
    <property type="protein sequence ID" value="CUO95138.1"/>
    <property type="molecule type" value="Genomic_DNA"/>
</dbReference>
<gene>
    <name evidence="1" type="ORF">ERS852411_02440</name>
</gene>
<dbReference type="AlphaFoldDB" id="A0A174JBY2"/>
<protein>
    <submittedName>
        <fullName evidence="1">Uncharacterized protein</fullName>
    </submittedName>
</protein>
<proteinExistence type="predicted"/>
<evidence type="ECO:0000313" key="2">
    <source>
        <dbReference type="Proteomes" id="UP000095746"/>
    </source>
</evidence>
<accession>A0A174JBY2</accession>
<evidence type="ECO:0000313" key="1">
    <source>
        <dbReference type="EMBL" id="CUO95138.1"/>
    </source>
</evidence>
<name>A0A174JBY2_FLAPL</name>
<reference evidence="1 2" key="1">
    <citation type="submission" date="2015-09" db="EMBL/GenBank/DDBJ databases">
        <authorList>
            <consortium name="Pathogen Informatics"/>
        </authorList>
    </citation>
    <scope>NUCLEOTIDE SEQUENCE [LARGE SCALE GENOMIC DNA]</scope>
    <source>
        <strain evidence="1 2">2789STDY5608854</strain>
    </source>
</reference>